<keyword evidence="2" id="KW-1185">Reference proteome</keyword>
<evidence type="ECO:0000313" key="2">
    <source>
        <dbReference type="Proteomes" id="UP000767291"/>
    </source>
</evidence>
<protein>
    <submittedName>
        <fullName evidence="1">Uncharacterized protein</fullName>
    </submittedName>
</protein>
<organism evidence="1 2">
    <name type="scientific">Metaclostridioides mangenotii</name>
    <dbReference type="NCBI Taxonomy" id="1540"/>
    <lineage>
        <taxon>Bacteria</taxon>
        <taxon>Bacillati</taxon>
        <taxon>Bacillota</taxon>
        <taxon>Clostridia</taxon>
        <taxon>Peptostreptococcales</taxon>
        <taxon>Peptostreptococcaceae</taxon>
        <taxon>Metaclostridioides</taxon>
    </lineage>
</organism>
<sequence>MNKISTLNYYPENLQNIAEFKEISRVVDKEVAKLQEAINNALKDRFIRELTIDGILRWESILKITPKGTETLEDRRFRIAARLFDELPYTIIVLKEKLALLCGKDGYKVNLEHTKYKITIKVELTAKHQVEEIRKVLTKMIPANMLQYVELIYNQHQTFYKYTHAELQAKTHNQLREEVI</sequence>
<dbReference type="Proteomes" id="UP000767291">
    <property type="component" value="Unassembled WGS sequence"/>
</dbReference>
<gene>
    <name evidence="1" type="ORF">J2Z43_001814</name>
</gene>
<comment type="caution">
    <text evidence="1">The sequence shown here is derived from an EMBL/GenBank/DDBJ whole genome shotgun (WGS) entry which is preliminary data.</text>
</comment>
<dbReference type="InterPro" id="IPR018755">
    <property type="entry name" value="Phage_Mu_Gp48"/>
</dbReference>
<accession>A0ABS4EBU4</accession>
<dbReference type="EMBL" id="JAGGJX010000003">
    <property type="protein sequence ID" value="MBP1855419.1"/>
    <property type="molecule type" value="Genomic_DNA"/>
</dbReference>
<dbReference type="RefSeq" id="WP_209456862.1">
    <property type="nucleotide sequence ID" value="NZ_BAAACS010000012.1"/>
</dbReference>
<proteinExistence type="predicted"/>
<name>A0ABS4EBU4_9FIRM</name>
<reference evidence="1 2" key="1">
    <citation type="submission" date="2021-03" db="EMBL/GenBank/DDBJ databases">
        <title>Genomic Encyclopedia of Type Strains, Phase IV (KMG-IV): sequencing the most valuable type-strain genomes for metagenomic binning, comparative biology and taxonomic classification.</title>
        <authorList>
            <person name="Goeker M."/>
        </authorList>
    </citation>
    <scope>NUCLEOTIDE SEQUENCE [LARGE SCALE GENOMIC DNA]</scope>
    <source>
        <strain evidence="1 2">DSM 1289</strain>
    </source>
</reference>
<evidence type="ECO:0000313" key="1">
    <source>
        <dbReference type="EMBL" id="MBP1855419.1"/>
    </source>
</evidence>
<dbReference type="Pfam" id="PF10076">
    <property type="entry name" value="Phage_Mu_Gp48"/>
    <property type="match status" value="1"/>
</dbReference>